<comment type="caution">
    <text evidence="10">The sequence shown here is derived from an EMBL/GenBank/DDBJ whole genome shotgun (WGS) entry which is preliminary data.</text>
</comment>
<evidence type="ECO:0000256" key="9">
    <source>
        <dbReference type="NCBIfam" id="TIGR00152"/>
    </source>
</evidence>
<dbReference type="Proteomes" id="UP000319449">
    <property type="component" value="Unassembled WGS sequence"/>
</dbReference>
<dbReference type="FunFam" id="3.40.50.300:FF:000991">
    <property type="entry name" value="Dephospho-CoA kinase"/>
    <property type="match status" value="1"/>
</dbReference>
<proteinExistence type="inferred from homology"/>
<evidence type="ECO:0000256" key="4">
    <source>
        <dbReference type="ARBA" id="ARBA00022741"/>
    </source>
</evidence>
<accession>A0A562WUP7</accession>
<keyword evidence="6 8" id="KW-0067">ATP-binding</keyword>
<dbReference type="HAMAP" id="MF_00376">
    <property type="entry name" value="Dephospho_CoA_kinase"/>
    <property type="match status" value="1"/>
</dbReference>
<evidence type="ECO:0000256" key="3">
    <source>
        <dbReference type="ARBA" id="ARBA00022679"/>
    </source>
</evidence>
<dbReference type="EMBL" id="VLLN01000001">
    <property type="protein sequence ID" value="TWJ33389.1"/>
    <property type="molecule type" value="Genomic_DNA"/>
</dbReference>
<organism evidence="10 11">
    <name type="scientific">Geobacter argillaceus</name>
    <dbReference type="NCBI Taxonomy" id="345631"/>
    <lineage>
        <taxon>Bacteria</taxon>
        <taxon>Pseudomonadati</taxon>
        <taxon>Thermodesulfobacteriota</taxon>
        <taxon>Desulfuromonadia</taxon>
        <taxon>Geobacterales</taxon>
        <taxon>Geobacteraceae</taxon>
        <taxon>Geobacter</taxon>
    </lineage>
</organism>
<dbReference type="InterPro" id="IPR001977">
    <property type="entry name" value="Depp_CoAkinase"/>
</dbReference>
<dbReference type="Pfam" id="PF01121">
    <property type="entry name" value="CoaE"/>
    <property type="match status" value="1"/>
</dbReference>
<evidence type="ECO:0000313" key="10">
    <source>
        <dbReference type="EMBL" id="TWJ33389.1"/>
    </source>
</evidence>
<dbReference type="PANTHER" id="PTHR10695">
    <property type="entry name" value="DEPHOSPHO-COA KINASE-RELATED"/>
    <property type="match status" value="1"/>
</dbReference>
<dbReference type="UniPathway" id="UPA00241">
    <property type="reaction ID" value="UER00356"/>
</dbReference>
<evidence type="ECO:0000256" key="5">
    <source>
        <dbReference type="ARBA" id="ARBA00022777"/>
    </source>
</evidence>
<dbReference type="SUPFAM" id="SSF52540">
    <property type="entry name" value="P-loop containing nucleoside triphosphate hydrolases"/>
    <property type="match status" value="1"/>
</dbReference>
<sequence>MRVIGLTGGIASGKSTAARVLERFGVPVIDADRLAREVVEPGAPAFNAIVAAFGVEVVGPDGALDRARLGSIVFSDPAARRRLEAITHPAIGARADELLARYRHDGETVVIYMAPLLIEAGVTGRVDEIWVVYVDRETQASRLCKRDGISRQEALQRIESQMPMEEKAARGRLVIDNRGTPEELERQVLAIWEREIQGPEKN</sequence>
<dbReference type="AlphaFoldDB" id="A0A562WUP7"/>
<dbReference type="OrthoDB" id="9812943at2"/>
<comment type="similarity">
    <text evidence="1 8">Belongs to the CoaE family.</text>
</comment>
<evidence type="ECO:0000313" key="11">
    <source>
        <dbReference type="Proteomes" id="UP000319449"/>
    </source>
</evidence>
<keyword evidence="11" id="KW-1185">Reference proteome</keyword>
<dbReference type="PANTHER" id="PTHR10695:SF46">
    <property type="entry name" value="BIFUNCTIONAL COENZYME A SYNTHASE-RELATED"/>
    <property type="match status" value="1"/>
</dbReference>
<name>A0A562WUP7_9BACT</name>
<evidence type="ECO:0000256" key="6">
    <source>
        <dbReference type="ARBA" id="ARBA00022840"/>
    </source>
</evidence>
<dbReference type="GO" id="GO:0004140">
    <property type="term" value="F:dephospho-CoA kinase activity"/>
    <property type="evidence" value="ECO:0007669"/>
    <property type="project" value="UniProtKB-UniRule"/>
</dbReference>
<keyword evidence="3 8" id="KW-0808">Transferase</keyword>
<keyword evidence="4 8" id="KW-0547">Nucleotide-binding</keyword>
<evidence type="ECO:0000256" key="2">
    <source>
        <dbReference type="ARBA" id="ARBA00022490"/>
    </source>
</evidence>
<protein>
    <recommendedName>
        <fullName evidence="8 9">Dephospho-CoA kinase</fullName>
        <ecNumber evidence="8 9">2.7.1.24</ecNumber>
    </recommendedName>
    <alternativeName>
        <fullName evidence="8">Dephosphocoenzyme A kinase</fullName>
    </alternativeName>
</protein>
<evidence type="ECO:0000256" key="1">
    <source>
        <dbReference type="ARBA" id="ARBA00009018"/>
    </source>
</evidence>
<comment type="catalytic activity">
    <reaction evidence="8">
        <text>3'-dephospho-CoA + ATP = ADP + CoA + H(+)</text>
        <dbReference type="Rhea" id="RHEA:18245"/>
        <dbReference type="ChEBI" id="CHEBI:15378"/>
        <dbReference type="ChEBI" id="CHEBI:30616"/>
        <dbReference type="ChEBI" id="CHEBI:57287"/>
        <dbReference type="ChEBI" id="CHEBI:57328"/>
        <dbReference type="ChEBI" id="CHEBI:456216"/>
        <dbReference type="EC" id="2.7.1.24"/>
    </reaction>
</comment>
<dbReference type="InterPro" id="IPR027417">
    <property type="entry name" value="P-loop_NTPase"/>
</dbReference>
<gene>
    <name evidence="8" type="primary">coaE</name>
    <name evidence="10" type="ORF">JN12_00061</name>
</gene>
<dbReference type="EC" id="2.7.1.24" evidence="8 9"/>
<feature type="binding site" evidence="8">
    <location>
        <begin position="11"/>
        <end position="16"/>
    </location>
    <ligand>
        <name>ATP</name>
        <dbReference type="ChEBI" id="CHEBI:30616"/>
    </ligand>
</feature>
<dbReference type="Gene3D" id="3.40.50.300">
    <property type="entry name" value="P-loop containing nucleotide triphosphate hydrolases"/>
    <property type="match status" value="1"/>
</dbReference>
<dbReference type="PROSITE" id="PS51219">
    <property type="entry name" value="DPCK"/>
    <property type="match status" value="1"/>
</dbReference>
<comment type="pathway">
    <text evidence="8">Cofactor biosynthesis; coenzyme A biosynthesis; CoA from (R)-pantothenate: step 5/5.</text>
</comment>
<evidence type="ECO:0000256" key="7">
    <source>
        <dbReference type="ARBA" id="ARBA00022993"/>
    </source>
</evidence>
<evidence type="ECO:0000256" key="8">
    <source>
        <dbReference type="HAMAP-Rule" id="MF_00376"/>
    </source>
</evidence>
<dbReference type="NCBIfam" id="TIGR00152">
    <property type="entry name" value="dephospho-CoA kinase"/>
    <property type="match status" value="1"/>
</dbReference>
<keyword evidence="7 8" id="KW-0173">Coenzyme A biosynthesis</keyword>
<dbReference type="RefSeq" id="WP_145016924.1">
    <property type="nucleotide sequence ID" value="NZ_VLLN01000001.1"/>
</dbReference>
<dbReference type="GO" id="GO:0005524">
    <property type="term" value="F:ATP binding"/>
    <property type="evidence" value="ECO:0007669"/>
    <property type="project" value="UniProtKB-UniRule"/>
</dbReference>
<comment type="function">
    <text evidence="8">Catalyzes the phosphorylation of the 3'-hydroxyl group of dephosphocoenzyme A to form coenzyme A.</text>
</comment>
<dbReference type="CDD" id="cd02022">
    <property type="entry name" value="DPCK"/>
    <property type="match status" value="1"/>
</dbReference>
<keyword evidence="5 8" id="KW-0418">Kinase</keyword>
<dbReference type="GO" id="GO:0005737">
    <property type="term" value="C:cytoplasm"/>
    <property type="evidence" value="ECO:0007669"/>
    <property type="project" value="UniProtKB-SubCell"/>
</dbReference>
<comment type="subcellular location">
    <subcellularLocation>
        <location evidence="8">Cytoplasm</location>
    </subcellularLocation>
</comment>
<reference evidence="10 11" key="1">
    <citation type="submission" date="2019-07" db="EMBL/GenBank/DDBJ databases">
        <title>Genomic Encyclopedia of Archaeal and Bacterial Type Strains, Phase II (KMG-II): from individual species to whole genera.</title>
        <authorList>
            <person name="Goeker M."/>
        </authorList>
    </citation>
    <scope>NUCLEOTIDE SEQUENCE [LARGE SCALE GENOMIC DNA]</scope>
    <source>
        <strain evidence="10 11">ATCC BAA-1139</strain>
    </source>
</reference>
<dbReference type="GO" id="GO:0015937">
    <property type="term" value="P:coenzyme A biosynthetic process"/>
    <property type="evidence" value="ECO:0007669"/>
    <property type="project" value="UniProtKB-UniRule"/>
</dbReference>
<keyword evidence="2 8" id="KW-0963">Cytoplasm</keyword>